<protein>
    <recommendedName>
        <fullName evidence="1">N-terminal domain-containing protein</fullName>
    </recommendedName>
</protein>
<dbReference type="Proteomes" id="UP000245926">
    <property type="component" value="Chromosome"/>
</dbReference>
<keyword evidence="3" id="KW-1185">Reference proteome</keyword>
<reference evidence="3" key="1">
    <citation type="submission" date="2018-05" db="EMBL/GenBank/DDBJ databases">
        <title>Complete Genome Sequence of Methylobacterium sp. 17SD2-17.</title>
        <authorList>
            <person name="Srinivasan S."/>
        </authorList>
    </citation>
    <scope>NUCLEOTIDE SEQUENCE [LARGE SCALE GENOMIC DNA]</scope>
    <source>
        <strain evidence="3">17SD2-17</strain>
    </source>
</reference>
<dbReference type="EMBL" id="CP029550">
    <property type="protein sequence ID" value="AWN42277.1"/>
    <property type="molecule type" value="Genomic_DNA"/>
</dbReference>
<name>A0A2U8W827_9HYPH</name>
<organism evidence="2 3">
    <name type="scientific">Methylobacterium durans</name>
    <dbReference type="NCBI Taxonomy" id="2202825"/>
    <lineage>
        <taxon>Bacteria</taxon>
        <taxon>Pseudomonadati</taxon>
        <taxon>Pseudomonadota</taxon>
        <taxon>Alphaproteobacteria</taxon>
        <taxon>Hyphomicrobiales</taxon>
        <taxon>Methylobacteriaceae</taxon>
        <taxon>Methylobacterium</taxon>
    </lineage>
</organism>
<gene>
    <name evidence="2" type="ORF">DK389_19480</name>
</gene>
<dbReference type="RefSeq" id="WP_109891997.1">
    <property type="nucleotide sequence ID" value="NZ_CP029550.1"/>
</dbReference>
<accession>A0A2U8W827</accession>
<evidence type="ECO:0000313" key="3">
    <source>
        <dbReference type="Proteomes" id="UP000245926"/>
    </source>
</evidence>
<dbReference type="OrthoDB" id="9792687at2"/>
<dbReference type="InterPro" id="IPR013610">
    <property type="entry name" value="ArdC_N"/>
</dbReference>
<evidence type="ECO:0000313" key="2">
    <source>
        <dbReference type="EMBL" id="AWN42277.1"/>
    </source>
</evidence>
<feature type="domain" description="N-terminal" evidence="1">
    <location>
        <begin position="5"/>
        <end position="54"/>
    </location>
</feature>
<sequence length="78" mass="8776">MDHYLWNGARANWFSDSSWATNKHWGELSAYVRRGERSTLVVIFTEFGEESEDDKLGCVAKASYAFNAAQVESVPEVG</sequence>
<dbReference type="Pfam" id="PF08401">
    <property type="entry name" value="ArdcN"/>
    <property type="match status" value="1"/>
</dbReference>
<dbReference type="KEGG" id="mets:DK389_19480"/>
<dbReference type="AlphaFoldDB" id="A0A2U8W827"/>
<dbReference type="GO" id="GO:0003697">
    <property type="term" value="F:single-stranded DNA binding"/>
    <property type="evidence" value="ECO:0007669"/>
    <property type="project" value="InterPro"/>
</dbReference>
<evidence type="ECO:0000259" key="1">
    <source>
        <dbReference type="Pfam" id="PF08401"/>
    </source>
</evidence>
<proteinExistence type="predicted"/>